<evidence type="ECO:0008006" key="3">
    <source>
        <dbReference type="Google" id="ProtNLM"/>
    </source>
</evidence>
<sequence length="87" mass="9887">MSSTLTTLLRYKLWIDAATLQAISDIDAAQFAEKRHLALRLMNHVYVVDAIFKANLTGEQHGYTALNTPETPAVEELLRIPERNQYD</sequence>
<gene>
    <name evidence="1" type="ORF">JJB79_13810</name>
</gene>
<name>A0ABS1Z7S0_9GAMM</name>
<evidence type="ECO:0000313" key="1">
    <source>
        <dbReference type="EMBL" id="MBM0748474.1"/>
    </source>
</evidence>
<dbReference type="SUPFAM" id="SSF109854">
    <property type="entry name" value="DinB/YfiT-like putative metalloenzymes"/>
    <property type="match status" value="1"/>
</dbReference>
<organism evidence="1 2">
    <name type="scientific">Pantoea eucrina</name>
    <dbReference type="NCBI Taxonomy" id="472693"/>
    <lineage>
        <taxon>Bacteria</taxon>
        <taxon>Pseudomonadati</taxon>
        <taxon>Pseudomonadota</taxon>
        <taxon>Gammaproteobacteria</taxon>
        <taxon>Enterobacterales</taxon>
        <taxon>Erwiniaceae</taxon>
        <taxon>Pantoea</taxon>
    </lineage>
</organism>
<evidence type="ECO:0000313" key="2">
    <source>
        <dbReference type="Proteomes" id="UP000809137"/>
    </source>
</evidence>
<dbReference type="Proteomes" id="UP000809137">
    <property type="component" value="Unassembled WGS sequence"/>
</dbReference>
<dbReference type="EMBL" id="JAFCXS010000010">
    <property type="protein sequence ID" value="MBM0748474.1"/>
    <property type="molecule type" value="Genomic_DNA"/>
</dbReference>
<reference evidence="1 2" key="1">
    <citation type="submission" date="2021-01" db="EMBL/GenBank/DDBJ databases">
        <title>Complete genome sequence of Pantoea eucrina OB49, a heavy metal tolerant bacterium with PGPR potential isolated from wheat in Algeria.</title>
        <authorList>
            <person name="Lekired A."/>
            <person name="Ouzari I.H."/>
        </authorList>
    </citation>
    <scope>NUCLEOTIDE SEQUENCE [LARGE SCALE GENOMIC DNA]</scope>
    <source>
        <strain evidence="1 2">OB49</strain>
    </source>
</reference>
<protein>
    <recommendedName>
        <fullName evidence="3">Damage-inducible protein DinB</fullName>
    </recommendedName>
</protein>
<proteinExistence type="predicted"/>
<keyword evidence="2" id="KW-1185">Reference proteome</keyword>
<accession>A0ABS1Z7S0</accession>
<dbReference type="InterPro" id="IPR034660">
    <property type="entry name" value="DinB/YfiT-like"/>
</dbReference>
<comment type="caution">
    <text evidence="1">The sequence shown here is derived from an EMBL/GenBank/DDBJ whole genome shotgun (WGS) entry which is preliminary data.</text>
</comment>
<dbReference type="Gene3D" id="1.20.120.450">
    <property type="entry name" value="dinb family like domain"/>
    <property type="match status" value="1"/>
</dbReference>